<proteinExistence type="predicted"/>
<evidence type="ECO:0000313" key="6">
    <source>
        <dbReference type="EMBL" id="KNC82526.1"/>
    </source>
</evidence>
<dbReference type="InterPro" id="IPR005804">
    <property type="entry name" value="FA_desaturase_dom"/>
</dbReference>
<feature type="transmembrane region" description="Helical" evidence="4">
    <location>
        <begin position="150"/>
        <end position="169"/>
    </location>
</feature>
<dbReference type="SMART" id="SM01117">
    <property type="entry name" value="Cyt-b5"/>
    <property type="match status" value="1"/>
</dbReference>
<accession>A0A0L0G131</accession>
<dbReference type="Pfam" id="PF00487">
    <property type="entry name" value="FA_desaturase"/>
    <property type="match status" value="1"/>
</dbReference>
<dbReference type="InterPro" id="IPR001199">
    <property type="entry name" value="Cyt_B5-like_heme/steroid-bd"/>
</dbReference>
<dbReference type="Pfam" id="PF00173">
    <property type="entry name" value="Cyt-b5"/>
    <property type="match status" value="1"/>
</dbReference>
<dbReference type="GO" id="GO:0046872">
    <property type="term" value="F:metal ion binding"/>
    <property type="evidence" value="ECO:0007669"/>
    <property type="project" value="UniProtKB-KW"/>
</dbReference>
<organism evidence="6 7">
    <name type="scientific">Sphaeroforma arctica JP610</name>
    <dbReference type="NCBI Taxonomy" id="667725"/>
    <lineage>
        <taxon>Eukaryota</taxon>
        <taxon>Ichthyosporea</taxon>
        <taxon>Ichthyophonida</taxon>
        <taxon>Sphaeroforma</taxon>
    </lineage>
</organism>
<keyword evidence="2" id="KW-0479">Metal-binding</keyword>
<evidence type="ECO:0000313" key="7">
    <source>
        <dbReference type="Proteomes" id="UP000054560"/>
    </source>
</evidence>
<evidence type="ECO:0000256" key="1">
    <source>
        <dbReference type="ARBA" id="ARBA00022617"/>
    </source>
</evidence>
<name>A0A0L0G131_9EUKA</name>
<dbReference type="Gene3D" id="3.10.120.10">
    <property type="entry name" value="Cytochrome b5-like heme/steroid binding domain"/>
    <property type="match status" value="1"/>
</dbReference>
<dbReference type="PROSITE" id="PS50255">
    <property type="entry name" value="CYTOCHROME_B5_2"/>
    <property type="match status" value="1"/>
</dbReference>
<dbReference type="RefSeq" id="XP_014156428.1">
    <property type="nucleotide sequence ID" value="XM_014300953.1"/>
</dbReference>
<keyword evidence="1" id="KW-0349">Heme</keyword>
<dbReference type="Proteomes" id="UP000054560">
    <property type="component" value="Unassembled WGS sequence"/>
</dbReference>
<dbReference type="PANTHER" id="PTHR19353:SF19">
    <property type="entry name" value="DELTA(5) FATTY ACID DESATURASE C-RELATED"/>
    <property type="match status" value="1"/>
</dbReference>
<dbReference type="SUPFAM" id="SSF55856">
    <property type="entry name" value="Cytochrome b5-like heme/steroid binding domain"/>
    <property type="match status" value="1"/>
</dbReference>
<sequence>MVPRERLSHDPTLMDETDNCDSTVQKKGPCIADPSQPSTLNPNVWYLHGKAYDFTDFVKRHPGGEKAILIGQGRDCTELFESYHTFLPSDKLLAKYALDKEGSLGDGSNVLQLAPEMVQFTFKDDGFYRTLKRRAAEHFRKTKSGTKAGIFHKTVGVATITLLFVLAYYGFYQGVFWAAALHGFLRAMIIVRDCHASSHYAWSYNPTMNQWMYRISMAFAGSSPSQWTAKHVVAHHVSTNITPVDDDTMYPMKRVLPELPRRSWHAFQHLYIWVFYCLTIMFWTLSDVVKLAIGHYYEGTTQVSHWSTIDWEETYGVYIFHIAHRWVLPFVSLPFSHAMGIVLLNEVFASLPFVLQFVVNHEVETSVEQVSVDLNAQQPTSELSGTDWGAHQVRTSHNYGVGSPLWLNSSGGLNMQIEHHLFPSVHHSHYQALGELTRRTCKEFNVPYNTSGGLAEALGKHYDLLVKMGRSPEMTT</sequence>
<keyword evidence="7" id="KW-1185">Reference proteome</keyword>
<reference evidence="6 7" key="1">
    <citation type="submission" date="2011-02" db="EMBL/GenBank/DDBJ databases">
        <title>The Genome Sequence of Sphaeroforma arctica JP610.</title>
        <authorList>
            <consortium name="The Broad Institute Genome Sequencing Platform"/>
            <person name="Russ C."/>
            <person name="Cuomo C."/>
            <person name="Young S.K."/>
            <person name="Zeng Q."/>
            <person name="Gargeya S."/>
            <person name="Alvarado L."/>
            <person name="Berlin A."/>
            <person name="Chapman S.B."/>
            <person name="Chen Z."/>
            <person name="Freedman E."/>
            <person name="Gellesch M."/>
            <person name="Goldberg J."/>
            <person name="Griggs A."/>
            <person name="Gujja S."/>
            <person name="Heilman E."/>
            <person name="Heiman D."/>
            <person name="Howarth C."/>
            <person name="Mehta T."/>
            <person name="Neiman D."/>
            <person name="Pearson M."/>
            <person name="Roberts A."/>
            <person name="Saif S."/>
            <person name="Shea T."/>
            <person name="Shenoy N."/>
            <person name="Sisk P."/>
            <person name="Stolte C."/>
            <person name="Sykes S."/>
            <person name="White J."/>
            <person name="Yandava C."/>
            <person name="Burger G."/>
            <person name="Gray M.W."/>
            <person name="Holland P.W.H."/>
            <person name="King N."/>
            <person name="Lang F.B.F."/>
            <person name="Roger A.J."/>
            <person name="Ruiz-Trillo I."/>
            <person name="Haas B."/>
            <person name="Nusbaum C."/>
            <person name="Birren B."/>
        </authorList>
    </citation>
    <scope>NUCLEOTIDE SEQUENCE [LARGE SCALE GENOMIC DNA]</scope>
    <source>
        <strain evidence="6 7">JP610</strain>
    </source>
</reference>
<evidence type="ECO:0000256" key="4">
    <source>
        <dbReference type="SAM" id="Phobius"/>
    </source>
</evidence>
<dbReference type="InterPro" id="IPR018506">
    <property type="entry name" value="Cyt_B5_heme-BS"/>
</dbReference>
<evidence type="ECO:0000256" key="3">
    <source>
        <dbReference type="ARBA" id="ARBA00023004"/>
    </source>
</evidence>
<dbReference type="GO" id="GO:0016717">
    <property type="term" value="F:oxidoreductase activity, acting on paired donors, with oxidation of a pair of donors resulting in the reduction of molecular oxygen to two molecules of water"/>
    <property type="evidence" value="ECO:0007669"/>
    <property type="project" value="TreeGrafter"/>
</dbReference>
<dbReference type="STRING" id="667725.A0A0L0G131"/>
<dbReference type="eggNOG" id="KOG4232">
    <property type="taxonomic scope" value="Eukaryota"/>
</dbReference>
<dbReference type="GO" id="GO:0006636">
    <property type="term" value="P:unsaturated fatty acid biosynthetic process"/>
    <property type="evidence" value="ECO:0007669"/>
    <property type="project" value="UniProtKB-ARBA"/>
</dbReference>
<dbReference type="PROSITE" id="PS00191">
    <property type="entry name" value="CYTOCHROME_B5_1"/>
    <property type="match status" value="1"/>
</dbReference>
<dbReference type="PANTHER" id="PTHR19353">
    <property type="entry name" value="FATTY ACID DESATURASE 2"/>
    <property type="match status" value="1"/>
</dbReference>
<gene>
    <name evidence="6" type="ORF">SARC_05199</name>
</gene>
<dbReference type="GeneID" id="25905703"/>
<keyword evidence="4" id="KW-0472">Membrane</keyword>
<dbReference type="PIRSF" id="PIRSF015921">
    <property type="entry name" value="FA_sphinglp_des"/>
    <property type="match status" value="1"/>
</dbReference>
<dbReference type="EMBL" id="KQ241919">
    <property type="protein sequence ID" value="KNC82526.1"/>
    <property type="molecule type" value="Genomic_DNA"/>
</dbReference>
<protein>
    <recommendedName>
        <fullName evidence="5">Cytochrome b5 heme-binding domain-containing protein</fullName>
    </recommendedName>
</protein>
<dbReference type="GO" id="GO:0016020">
    <property type="term" value="C:membrane"/>
    <property type="evidence" value="ECO:0007669"/>
    <property type="project" value="TreeGrafter"/>
</dbReference>
<evidence type="ECO:0000259" key="5">
    <source>
        <dbReference type="PROSITE" id="PS50255"/>
    </source>
</evidence>
<evidence type="ECO:0000256" key="2">
    <source>
        <dbReference type="ARBA" id="ARBA00022723"/>
    </source>
</evidence>
<feature type="domain" description="Cytochrome b5 heme-binding" evidence="5">
    <location>
        <begin position="47"/>
        <end position="102"/>
    </location>
</feature>
<dbReference type="AlphaFoldDB" id="A0A0L0G131"/>
<keyword evidence="4" id="KW-0812">Transmembrane</keyword>
<dbReference type="InterPro" id="IPR012171">
    <property type="entry name" value="Fatty_acid_desaturase"/>
</dbReference>
<dbReference type="InterPro" id="IPR036400">
    <property type="entry name" value="Cyt_B5-like_heme/steroid_sf"/>
</dbReference>
<dbReference type="OrthoDB" id="260519at2759"/>
<dbReference type="GO" id="GO:0042759">
    <property type="term" value="P:long-chain fatty acid biosynthetic process"/>
    <property type="evidence" value="ECO:0007669"/>
    <property type="project" value="UniProtKB-ARBA"/>
</dbReference>
<dbReference type="GO" id="GO:0020037">
    <property type="term" value="F:heme binding"/>
    <property type="evidence" value="ECO:0007669"/>
    <property type="project" value="InterPro"/>
</dbReference>
<keyword evidence="4" id="KW-1133">Transmembrane helix</keyword>
<keyword evidence="3" id="KW-0408">Iron</keyword>